<keyword evidence="1 3" id="KW-0732">Signal</keyword>
<evidence type="ECO:0000313" key="6">
    <source>
        <dbReference type="Proteomes" id="UP000254282"/>
    </source>
</evidence>
<dbReference type="GO" id="GO:0009279">
    <property type="term" value="C:cell outer membrane"/>
    <property type="evidence" value="ECO:0007669"/>
    <property type="project" value="UniProtKB-SubCell"/>
</dbReference>
<feature type="signal peptide" evidence="3">
    <location>
        <begin position="1"/>
        <end position="20"/>
    </location>
</feature>
<proteinExistence type="inferred from homology"/>
<dbReference type="PROSITE" id="PS52016">
    <property type="entry name" value="TONB_DEPENDENT_REC_3"/>
    <property type="match status" value="1"/>
</dbReference>
<evidence type="ECO:0000256" key="3">
    <source>
        <dbReference type="SAM" id="SignalP"/>
    </source>
</evidence>
<evidence type="ECO:0000313" key="5">
    <source>
        <dbReference type="EMBL" id="SUX46513.1"/>
    </source>
</evidence>
<dbReference type="PANTHER" id="PTHR30069">
    <property type="entry name" value="TONB-DEPENDENT OUTER MEMBRANE RECEPTOR"/>
    <property type="match status" value="1"/>
</dbReference>
<evidence type="ECO:0000256" key="2">
    <source>
        <dbReference type="PROSITE-ProRule" id="PRU01360"/>
    </source>
</evidence>
<keyword evidence="5" id="KW-0675">Receptor</keyword>
<dbReference type="InterPro" id="IPR037066">
    <property type="entry name" value="Plug_dom_sf"/>
</dbReference>
<dbReference type="EMBL" id="UFVR01000004">
    <property type="protein sequence ID" value="SUX46513.1"/>
    <property type="molecule type" value="Genomic_DNA"/>
</dbReference>
<reference evidence="5 6" key="1">
    <citation type="submission" date="2018-06" db="EMBL/GenBank/DDBJ databases">
        <authorList>
            <consortium name="Pathogen Informatics"/>
            <person name="Doyle S."/>
        </authorList>
    </citation>
    <scope>NUCLEOTIDE SEQUENCE [LARGE SCALE GENOMIC DNA]</scope>
    <source>
        <strain evidence="5 6">NCTC13532</strain>
    </source>
</reference>
<feature type="domain" description="TonB-dependent receptor plug" evidence="4">
    <location>
        <begin position="59"/>
        <end position="168"/>
    </location>
</feature>
<keyword evidence="2" id="KW-0472">Membrane</keyword>
<dbReference type="AlphaFoldDB" id="A0A381FJ73"/>
<dbReference type="NCBIfam" id="TIGR04057">
    <property type="entry name" value="SusC_RagA_signa"/>
    <property type="match status" value="1"/>
</dbReference>
<accession>A0A381FJ73</accession>
<dbReference type="Gene3D" id="2.170.130.10">
    <property type="entry name" value="TonB-dependent receptor, plug domain"/>
    <property type="match status" value="1"/>
</dbReference>
<dbReference type="GO" id="GO:0015344">
    <property type="term" value="F:siderophore uptake transmembrane transporter activity"/>
    <property type="evidence" value="ECO:0007669"/>
    <property type="project" value="TreeGrafter"/>
</dbReference>
<dbReference type="InterPro" id="IPR023997">
    <property type="entry name" value="TonB-dep_OMP_SusC/RagA_CS"/>
</dbReference>
<keyword evidence="2" id="KW-0812">Transmembrane</keyword>
<evidence type="ECO:0000259" key="4">
    <source>
        <dbReference type="Pfam" id="PF07715"/>
    </source>
</evidence>
<keyword evidence="2" id="KW-0998">Cell outer membrane</keyword>
<organism evidence="5 6">
    <name type="scientific">Chryseobacterium indoltheticum</name>
    <dbReference type="NCBI Taxonomy" id="254"/>
    <lineage>
        <taxon>Bacteria</taxon>
        <taxon>Pseudomonadati</taxon>
        <taxon>Bacteroidota</taxon>
        <taxon>Flavobacteriia</taxon>
        <taxon>Flavobacteriales</taxon>
        <taxon>Weeksellaceae</taxon>
        <taxon>Chryseobacterium group</taxon>
        <taxon>Chryseobacterium</taxon>
    </lineage>
</organism>
<dbReference type="GO" id="GO:0044718">
    <property type="term" value="P:siderophore transmembrane transport"/>
    <property type="evidence" value="ECO:0007669"/>
    <property type="project" value="TreeGrafter"/>
</dbReference>
<dbReference type="InterPro" id="IPR039426">
    <property type="entry name" value="TonB-dep_rcpt-like"/>
</dbReference>
<gene>
    <name evidence="5" type="ORF">NCTC13532_02067</name>
</gene>
<comment type="similarity">
    <text evidence="2">Belongs to the TonB-dependent receptor family.</text>
</comment>
<keyword evidence="2" id="KW-1134">Transmembrane beta strand</keyword>
<sequence>MKKLTAGVLILVLSSSFVVAQAQTKPGDTLKTQEIEGVVVTALGIKREKKSLGYASEEVKAEALTGGTTNTGNVASLLSGKVSGLQVNTNNNFGGSANLLIRGYKSLSGGSPLIVIDGSPVNNGTVGGAIFDYGNFLSDINQEDIESINVLKGAAASALYGERGSDGVILIVTKNGKGKQDGKLGGNS</sequence>
<dbReference type="Proteomes" id="UP000254282">
    <property type="component" value="Unassembled WGS sequence"/>
</dbReference>
<feature type="chain" id="PRO_5016888062" evidence="3">
    <location>
        <begin position="21"/>
        <end position="188"/>
    </location>
</feature>
<comment type="subcellular location">
    <subcellularLocation>
        <location evidence="2">Cell outer membrane</location>
        <topology evidence="2">Multi-pass membrane protein</topology>
    </subcellularLocation>
</comment>
<evidence type="ECO:0000256" key="1">
    <source>
        <dbReference type="ARBA" id="ARBA00022729"/>
    </source>
</evidence>
<dbReference type="SUPFAM" id="SSF56935">
    <property type="entry name" value="Porins"/>
    <property type="match status" value="1"/>
</dbReference>
<dbReference type="Pfam" id="PF07715">
    <property type="entry name" value="Plug"/>
    <property type="match status" value="1"/>
</dbReference>
<dbReference type="PANTHER" id="PTHR30069:SF29">
    <property type="entry name" value="HEMOGLOBIN AND HEMOGLOBIN-HAPTOGLOBIN-BINDING PROTEIN 1-RELATED"/>
    <property type="match status" value="1"/>
</dbReference>
<name>A0A381FJ73_9FLAO</name>
<keyword evidence="2" id="KW-0813">Transport</keyword>
<dbReference type="InterPro" id="IPR012910">
    <property type="entry name" value="Plug_dom"/>
</dbReference>
<protein>
    <submittedName>
        <fullName evidence="5">Catecholate siderophore receptor CirA</fullName>
    </submittedName>
</protein>